<sequence>MATLKISILLASGARIGPGKAALLESIRDTGSIAAAARDMGMDYKRAWSLLDSINQAFDSPVVSAAQGGARGGGARLTAFGAELIGHYRRIEREALALAHDDLVAIAARALPETGPKV</sequence>
<dbReference type="OrthoDB" id="9800709at2"/>
<comment type="caution">
    <text evidence="1">The sequence shown here is derived from an EMBL/GenBank/DDBJ whole genome shotgun (WGS) entry which is preliminary data.</text>
</comment>
<organism evidence="1 2">
    <name type="scientific">Dankookia rubra</name>
    <dbReference type="NCBI Taxonomy" id="1442381"/>
    <lineage>
        <taxon>Bacteria</taxon>
        <taxon>Pseudomonadati</taxon>
        <taxon>Pseudomonadota</taxon>
        <taxon>Alphaproteobacteria</taxon>
        <taxon>Acetobacterales</taxon>
        <taxon>Roseomonadaceae</taxon>
        <taxon>Dankookia</taxon>
    </lineage>
</organism>
<dbReference type="SUPFAM" id="SSF46785">
    <property type="entry name" value="Winged helix' DNA-binding domain"/>
    <property type="match status" value="1"/>
</dbReference>
<dbReference type="Proteomes" id="UP000295096">
    <property type="component" value="Unassembled WGS sequence"/>
</dbReference>
<protein>
    <submittedName>
        <fullName evidence="1">LysR family transcriptional regulator</fullName>
    </submittedName>
</protein>
<evidence type="ECO:0000313" key="2">
    <source>
        <dbReference type="Proteomes" id="UP000295096"/>
    </source>
</evidence>
<name>A0A4R5QH74_9PROT</name>
<keyword evidence="2" id="KW-1185">Reference proteome</keyword>
<dbReference type="AlphaFoldDB" id="A0A4R5QH74"/>
<dbReference type="EMBL" id="SMSJ01000014">
    <property type="protein sequence ID" value="TDH62119.1"/>
    <property type="molecule type" value="Genomic_DNA"/>
</dbReference>
<proteinExistence type="predicted"/>
<dbReference type="InterPro" id="IPR036388">
    <property type="entry name" value="WH-like_DNA-bd_sf"/>
</dbReference>
<dbReference type="PANTHER" id="PTHR30432:SF1">
    <property type="entry name" value="DNA-BINDING TRANSCRIPTIONAL DUAL REGULATOR MODE"/>
    <property type="match status" value="1"/>
</dbReference>
<accession>A0A4R5QH74</accession>
<gene>
    <name evidence="1" type="ORF">E2C06_13135</name>
</gene>
<dbReference type="InterPro" id="IPR051815">
    <property type="entry name" value="Molybdate_resp_trans_reg"/>
</dbReference>
<evidence type="ECO:0000313" key="1">
    <source>
        <dbReference type="EMBL" id="TDH62119.1"/>
    </source>
</evidence>
<dbReference type="InterPro" id="IPR036390">
    <property type="entry name" value="WH_DNA-bd_sf"/>
</dbReference>
<dbReference type="Gene3D" id="1.10.10.10">
    <property type="entry name" value="Winged helix-like DNA-binding domain superfamily/Winged helix DNA-binding domain"/>
    <property type="match status" value="1"/>
</dbReference>
<dbReference type="PANTHER" id="PTHR30432">
    <property type="entry name" value="TRANSCRIPTIONAL REGULATOR MODE"/>
    <property type="match status" value="1"/>
</dbReference>
<dbReference type="RefSeq" id="WP_133289059.1">
    <property type="nucleotide sequence ID" value="NZ_SMSJ01000014.1"/>
</dbReference>
<reference evidence="1 2" key="1">
    <citation type="journal article" date="2016" name="J. Microbiol.">
        <title>Dankookia rubra gen. nov., sp. nov., an alphaproteobacterium isolated from sediment of a shallow stream.</title>
        <authorList>
            <person name="Kim W.H."/>
            <person name="Kim D.H."/>
            <person name="Kang K."/>
            <person name="Ahn T.Y."/>
        </authorList>
    </citation>
    <scope>NUCLEOTIDE SEQUENCE [LARGE SCALE GENOMIC DNA]</scope>
    <source>
        <strain evidence="1 2">JCM30602</strain>
    </source>
</reference>